<sequence>MSLAPRFRRVAALDRRFVDRENVLEAFTRELREATDRRGPRVFNVTGVGGIGKSRLLRELKSRAAEAGCRTALLDLQVPAMRQQEDALAVLRMELGRQGVNFDHFDIAYAVLWQRLHPHLKISRSDLPFADESEILTQILDDTTGLPVFGTAMGLLRLAHRTRSSARNRRVIRDDEILQRLDELSNTDVLDAVTYLFAQDLRAAGDKPCVVFVDAYEALVPIPVKTGRVSSADAWLRDLIAQLDRGLVVVGSREPLGWHVHDPEWAGVIGECKMDGLPMAARLNLLRQAGISDGAAIAHASQGLPFYLHLALDTQAGNARAVSMEEILQRFLNHVAPAEVRLLELLSVARTFDFEIFHTLAEAYDLPADRFTWESLTAYSFVYPAGEHGLRLHQLMVVALRARLSPAATREVHAHLRAAWDLRAGADDGTALREAVYHGVRAEVLDADDLLGYADRSIRRGGKQAGDGILADLAELTLEGELAEAARCLAAEAAIIMGDAGQAATLAGLRPSPAVETTAAARLAMAAAHAMRIAGDTTEAGRVYTLVWERHAGPVRPIAGLWVAEVPMWQGRFATAFSLAEQVLSDALEDDWVLRGDVLRLMHLGHRFHLDFAEAAERLEEAHACYTRSGSVVGLANIATNRVELAAWADPAAAVRLAGEAIGQQQQLTALHELGKTYTALAVAQMRLGELRAASDSFALAAEYLDRAGYRSGRARAELFWALLHVLQGSPERAARSLVWVADEFAATEVYPTLIVAASRILERIGLPDDQVGRAADRARGQIEPLDSLEALESRLADLIESVLGGHS</sequence>
<dbReference type="RefSeq" id="WP_380851138.1">
    <property type="nucleotide sequence ID" value="NZ_JBHSFP010000048.1"/>
</dbReference>
<evidence type="ECO:0000313" key="1">
    <source>
        <dbReference type="EMBL" id="MFC4536527.1"/>
    </source>
</evidence>
<dbReference type="InterPro" id="IPR011990">
    <property type="entry name" value="TPR-like_helical_dom_sf"/>
</dbReference>
<dbReference type="InterPro" id="IPR027417">
    <property type="entry name" value="P-loop_NTPase"/>
</dbReference>
<accession>A0ABV9CUV9</accession>
<dbReference type="Gene3D" id="3.40.50.300">
    <property type="entry name" value="P-loop containing nucleotide triphosphate hydrolases"/>
    <property type="match status" value="1"/>
</dbReference>
<name>A0ABV9CUV9_9ACTN</name>
<gene>
    <name evidence="1" type="ORF">ACFO60_37645</name>
</gene>
<organism evidence="1 2">
    <name type="scientific">Sphaerisporangium dianthi</name>
    <dbReference type="NCBI Taxonomy" id="1436120"/>
    <lineage>
        <taxon>Bacteria</taxon>
        <taxon>Bacillati</taxon>
        <taxon>Actinomycetota</taxon>
        <taxon>Actinomycetes</taxon>
        <taxon>Streptosporangiales</taxon>
        <taxon>Streptosporangiaceae</taxon>
        <taxon>Sphaerisporangium</taxon>
    </lineage>
</organism>
<comment type="caution">
    <text evidence="1">The sequence shown here is derived from an EMBL/GenBank/DDBJ whole genome shotgun (WGS) entry which is preliminary data.</text>
</comment>
<protein>
    <submittedName>
        <fullName evidence="1">AAA family ATPase</fullName>
    </submittedName>
</protein>
<reference evidence="2" key="1">
    <citation type="journal article" date="2019" name="Int. J. Syst. Evol. Microbiol.">
        <title>The Global Catalogue of Microorganisms (GCM) 10K type strain sequencing project: providing services to taxonomists for standard genome sequencing and annotation.</title>
        <authorList>
            <consortium name="The Broad Institute Genomics Platform"/>
            <consortium name="The Broad Institute Genome Sequencing Center for Infectious Disease"/>
            <person name="Wu L."/>
            <person name="Ma J."/>
        </authorList>
    </citation>
    <scope>NUCLEOTIDE SEQUENCE [LARGE SCALE GENOMIC DNA]</scope>
    <source>
        <strain evidence="2">CGMCC 4.7132</strain>
    </source>
</reference>
<proteinExistence type="predicted"/>
<dbReference type="EMBL" id="JBHSFP010000048">
    <property type="protein sequence ID" value="MFC4536527.1"/>
    <property type="molecule type" value="Genomic_DNA"/>
</dbReference>
<dbReference type="SUPFAM" id="SSF48452">
    <property type="entry name" value="TPR-like"/>
    <property type="match status" value="1"/>
</dbReference>
<dbReference type="SUPFAM" id="SSF52540">
    <property type="entry name" value="P-loop containing nucleoside triphosphate hydrolases"/>
    <property type="match status" value="1"/>
</dbReference>
<evidence type="ECO:0000313" key="2">
    <source>
        <dbReference type="Proteomes" id="UP001596004"/>
    </source>
</evidence>
<keyword evidence="2" id="KW-1185">Reference proteome</keyword>
<dbReference type="Proteomes" id="UP001596004">
    <property type="component" value="Unassembled WGS sequence"/>
</dbReference>